<feature type="transmembrane region" description="Helical" evidence="8">
    <location>
        <begin position="456"/>
        <end position="479"/>
    </location>
</feature>
<dbReference type="PANTHER" id="PTHR30347:SF1">
    <property type="entry name" value="MECHANOSENSITIVE CHANNEL MSCK"/>
    <property type="match status" value="1"/>
</dbReference>
<feature type="domain" description="DUF3772" evidence="11">
    <location>
        <begin position="125"/>
        <end position="185"/>
    </location>
</feature>
<dbReference type="SUPFAM" id="SSF50182">
    <property type="entry name" value="Sm-like ribonucleoproteins"/>
    <property type="match status" value="1"/>
</dbReference>
<evidence type="ECO:0000256" key="8">
    <source>
        <dbReference type="SAM" id="Phobius"/>
    </source>
</evidence>
<evidence type="ECO:0000256" key="7">
    <source>
        <dbReference type="SAM" id="MobiDB-lite"/>
    </source>
</evidence>
<feature type="transmembrane region" description="Helical" evidence="8">
    <location>
        <begin position="279"/>
        <end position="298"/>
    </location>
</feature>
<feature type="chain" id="PRO_5017758309" evidence="9">
    <location>
        <begin position="28"/>
        <end position="795"/>
    </location>
</feature>
<comment type="caution">
    <text evidence="13">The sequence shown here is derived from an EMBL/GenBank/DDBJ whole genome shotgun (WGS) entry which is preliminary data.</text>
</comment>
<dbReference type="Pfam" id="PF00924">
    <property type="entry name" value="MS_channel_2nd"/>
    <property type="match status" value="1"/>
</dbReference>
<feature type="transmembrane region" description="Helical" evidence="8">
    <location>
        <begin position="419"/>
        <end position="435"/>
    </location>
</feature>
<dbReference type="InterPro" id="IPR023408">
    <property type="entry name" value="MscS_beta-dom_sf"/>
</dbReference>
<feature type="signal peptide" evidence="9">
    <location>
        <begin position="1"/>
        <end position="27"/>
    </location>
</feature>
<gene>
    <name evidence="13" type="ORF">DRV84_02785</name>
</gene>
<feature type="transmembrane region" description="Helical" evidence="8">
    <location>
        <begin position="392"/>
        <end position="413"/>
    </location>
</feature>
<dbReference type="InterPro" id="IPR052702">
    <property type="entry name" value="MscS-like_channel"/>
</dbReference>
<evidence type="ECO:0000256" key="1">
    <source>
        <dbReference type="ARBA" id="ARBA00004651"/>
    </source>
</evidence>
<evidence type="ECO:0000256" key="9">
    <source>
        <dbReference type="SAM" id="SignalP"/>
    </source>
</evidence>
<evidence type="ECO:0000313" key="13">
    <source>
        <dbReference type="EMBL" id="REC58505.1"/>
    </source>
</evidence>
<dbReference type="EMBL" id="QOHR01000002">
    <property type="protein sequence ID" value="REC58505.1"/>
    <property type="molecule type" value="Genomic_DNA"/>
</dbReference>
<dbReference type="GO" id="GO:0008381">
    <property type="term" value="F:mechanosensitive monoatomic ion channel activity"/>
    <property type="evidence" value="ECO:0007669"/>
    <property type="project" value="UniProtKB-ARBA"/>
</dbReference>
<keyword evidence="14" id="KW-1185">Reference proteome</keyword>
<evidence type="ECO:0000256" key="4">
    <source>
        <dbReference type="ARBA" id="ARBA00022692"/>
    </source>
</evidence>
<evidence type="ECO:0000259" key="12">
    <source>
        <dbReference type="Pfam" id="PF21082"/>
    </source>
</evidence>
<dbReference type="InterPro" id="IPR006685">
    <property type="entry name" value="MscS_channel_2nd"/>
</dbReference>
<feature type="domain" description="Mechanosensitive ion channel MscS" evidence="10">
    <location>
        <begin position="590"/>
        <end position="657"/>
    </location>
</feature>
<protein>
    <submittedName>
        <fullName evidence="13">Mechanosensitive ion channel family protein</fullName>
    </submittedName>
</protein>
<keyword evidence="5 8" id="KW-1133">Transmembrane helix</keyword>
<dbReference type="PANTHER" id="PTHR30347">
    <property type="entry name" value="POTASSIUM CHANNEL RELATED"/>
    <property type="match status" value="1"/>
</dbReference>
<feature type="transmembrane region" description="Helical" evidence="8">
    <location>
        <begin position="574"/>
        <end position="603"/>
    </location>
</feature>
<dbReference type="Gene3D" id="1.10.287.1260">
    <property type="match status" value="1"/>
</dbReference>
<reference evidence="13 14" key="1">
    <citation type="journal article" date="2017" name="Int. J. Syst. Evol. Microbiol.">
        <title>Rhodosalinus sediminis gen. nov., sp. nov., isolated from marine saltern.</title>
        <authorList>
            <person name="Guo L.Y."/>
            <person name="Ling S.K."/>
            <person name="Li C.M."/>
            <person name="Chen G.J."/>
            <person name="Du Z.J."/>
        </authorList>
    </citation>
    <scope>NUCLEOTIDE SEQUENCE [LARGE SCALE GENOMIC DNA]</scope>
    <source>
        <strain evidence="13 14">WDN1C137</strain>
    </source>
</reference>
<organism evidence="13 14">
    <name type="scientific">Rhodosalinus sediminis</name>
    <dbReference type="NCBI Taxonomy" id="1940533"/>
    <lineage>
        <taxon>Bacteria</taxon>
        <taxon>Pseudomonadati</taxon>
        <taxon>Pseudomonadota</taxon>
        <taxon>Alphaproteobacteria</taxon>
        <taxon>Rhodobacterales</taxon>
        <taxon>Paracoccaceae</taxon>
        <taxon>Rhodosalinus</taxon>
    </lineage>
</organism>
<dbReference type="InterPro" id="IPR011014">
    <property type="entry name" value="MscS_channel_TM-2"/>
</dbReference>
<dbReference type="OrthoDB" id="9799209at2"/>
<dbReference type="InterPro" id="IPR011066">
    <property type="entry name" value="MscS_channel_C_sf"/>
</dbReference>
<evidence type="ECO:0000256" key="6">
    <source>
        <dbReference type="ARBA" id="ARBA00023136"/>
    </source>
</evidence>
<evidence type="ECO:0000313" key="14">
    <source>
        <dbReference type="Proteomes" id="UP000257131"/>
    </source>
</evidence>
<evidence type="ECO:0000256" key="5">
    <source>
        <dbReference type="ARBA" id="ARBA00022989"/>
    </source>
</evidence>
<feature type="compositionally biased region" description="Low complexity" evidence="7">
    <location>
        <begin position="764"/>
        <end position="783"/>
    </location>
</feature>
<dbReference type="Proteomes" id="UP000257131">
    <property type="component" value="Unassembled WGS sequence"/>
</dbReference>
<comment type="subcellular location">
    <subcellularLocation>
        <location evidence="1">Cell membrane</location>
        <topology evidence="1">Multi-pass membrane protein</topology>
    </subcellularLocation>
</comment>
<name>A0A3D9BYB5_9RHOB</name>
<dbReference type="InterPro" id="IPR022249">
    <property type="entry name" value="DUF3772"/>
</dbReference>
<dbReference type="GO" id="GO:0005886">
    <property type="term" value="C:plasma membrane"/>
    <property type="evidence" value="ECO:0007669"/>
    <property type="project" value="UniProtKB-SubCell"/>
</dbReference>
<keyword evidence="9" id="KW-0732">Signal</keyword>
<dbReference type="Pfam" id="PF21082">
    <property type="entry name" value="MS_channel_3rd"/>
    <property type="match status" value="1"/>
</dbReference>
<evidence type="ECO:0000259" key="10">
    <source>
        <dbReference type="Pfam" id="PF00924"/>
    </source>
</evidence>
<keyword evidence="6 8" id="KW-0472">Membrane</keyword>
<dbReference type="InterPro" id="IPR049278">
    <property type="entry name" value="MS_channel_C"/>
</dbReference>
<dbReference type="SUPFAM" id="SSF82861">
    <property type="entry name" value="Mechanosensitive channel protein MscS (YggB), transmembrane region"/>
    <property type="match status" value="1"/>
</dbReference>
<dbReference type="Pfam" id="PF12607">
    <property type="entry name" value="DUF3772"/>
    <property type="match status" value="1"/>
</dbReference>
<feature type="domain" description="Mechanosensitive ion channel MscS C-terminal" evidence="12">
    <location>
        <begin position="665"/>
        <end position="746"/>
    </location>
</feature>
<accession>A0A3D9BYB5</accession>
<evidence type="ECO:0000256" key="3">
    <source>
        <dbReference type="ARBA" id="ARBA00022475"/>
    </source>
</evidence>
<keyword evidence="4 8" id="KW-0812">Transmembrane</keyword>
<feature type="transmembrane region" description="Helical" evidence="8">
    <location>
        <begin position="350"/>
        <end position="371"/>
    </location>
</feature>
<dbReference type="InterPro" id="IPR010920">
    <property type="entry name" value="LSM_dom_sf"/>
</dbReference>
<keyword evidence="3" id="KW-1003">Cell membrane</keyword>
<dbReference type="SUPFAM" id="SSF82689">
    <property type="entry name" value="Mechanosensitive channel protein MscS (YggB), C-terminal domain"/>
    <property type="match status" value="1"/>
</dbReference>
<dbReference type="Gene3D" id="3.30.70.100">
    <property type="match status" value="1"/>
</dbReference>
<evidence type="ECO:0000256" key="2">
    <source>
        <dbReference type="ARBA" id="ARBA00008017"/>
    </source>
</evidence>
<feature type="transmembrane region" description="Helical" evidence="8">
    <location>
        <begin position="507"/>
        <end position="524"/>
    </location>
</feature>
<evidence type="ECO:0000259" key="11">
    <source>
        <dbReference type="Pfam" id="PF12607"/>
    </source>
</evidence>
<dbReference type="Gene3D" id="2.30.30.60">
    <property type="match status" value="1"/>
</dbReference>
<sequence>MSGLRRALTVASALLLGLWLALGTAAAQEAPDYAAWDRLAQRAETVVDRGQASDAALESLRAEIAGWRDRFLATQDINAPRIETLRSQLDALGPPPEAGASEADDVAARRAELRARLTEARAPLVRADEAFTRANGLIAEIDALIRARQLDDLRALGPTPLNPAHWPAALADLREAVLALQRETARALTSETQLAEARNRLPATGLLLAVGLLLLARGHRWVERLGERMRGVSRRGTGVWSLLISIGHIVLPFLGFWAIVQGVLLTGLAGQDLTQLLEFLPWAVALLLAFRWLGRRLFDARDADAIVLLESGWRAEARWYATLLAFLVVLQIVAAQVVTLEELPPATEAVLQFPLIVAIGLVLLRLGQILASYRRGSEPEAGIGFELRAIRVLGALSVAVGALAPLLAAVGYLNAALLVQPWVASLALGGLVLILQRFVQDLDHLVTGRDTASEGLFPVLAGMALTIATLPVLALLWGARTSELTDLWTRLRDGFQLGETRVSLMDFIALVVVFALGYLATRALQGGLRNSILPRTRLDKGAQTALVSGTGYIGIVLAALIAVSATGLDLSSLAIVAGALSVGIGFGLQNIVSNFVSGIILLIERPVSEGDWIEVGGNMGYVRKISVRSTRIETFDRTDVVIPNADLVSGVVTNWTRGNTIGRVIVPVGVAYGTDTRKVERILQEVAEDHPMVLLDPAPYVLFRGFGADSLDFEIRAILRDVNWVMNAHSDMNHAIARRFAEEGIEVPFAQRDVWLRNPEALSGGARPAPRAEGAAPAQRPAGVPETGEGEGDGQ</sequence>
<dbReference type="RefSeq" id="WP_115978335.1">
    <property type="nucleotide sequence ID" value="NZ_QOHR01000002.1"/>
</dbReference>
<feature type="transmembrane region" description="Helical" evidence="8">
    <location>
        <begin position="239"/>
        <end position="259"/>
    </location>
</feature>
<proteinExistence type="inferred from homology"/>
<feature type="region of interest" description="Disordered" evidence="7">
    <location>
        <begin position="761"/>
        <end position="795"/>
    </location>
</feature>
<comment type="similarity">
    <text evidence="2">Belongs to the MscS (TC 1.A.23) family.</text>
</comment>
<dbReference type="AlphaFoldDB" id="A0A3D9BYB5"/>
<feature type="transmembrane region" description="Helical" evidence="8">
    <location>
        <begin position="545"/>
        <end position="568"/>
    </location>
</feature>
<feature type="transmembrane region" description="Helical" evidence="8">
    <location>
        <begin position="319"/>
        <end position="338"/>
    </location>
</feature>